<comment type="caution">
    <text evidence="4">The sequence shown here is derived from an EMBL/GenBank/DDBJ whole genome shotgun (WGS) entry which is preliminary data.</text>
</comment>
<evidence type="ECO:0000313" key="4">
    <source>
        <dbReference type="EMBL" id="CAI0402744.1"/>
    </source>
</evidence>
<evidence type="ECO:0000259" key="3">
    <source>
        <dbReference type="PROSITE" id="PS51840"/>
    </source>
</evidence>
<dbReference type="PROSITE" id="PS51840">
    <property type="entry name" value="C2_NT"/>
    <property type="match status" value="1"/>
</dbReference>
<organism evidence="4 5">
    <name type="scientific">Linum tenue</name>
    <dbReference type="NCBI Taxonomy" id="586396"/>
    <lineage>
        <taxon>Eukaryota</taxon>
        <taxon>Viridiplantae</taxon>
        <taxon>Streptophyta</taxon>
        <taxon>Embryophyta</taxon>
        <taxon>Tracheophyta</taxon>
        <taxon>Spermatophyta</taxon>
        <taxon>Magnoliopsida</taxon>
        <taxon>eudicotyledons</taxon>
        <taxon>Gunneridae</taxon>
        <taxon>Pentapetalae</taxon>
        <taxon>rosids</taxon>
        <taxon>fabids</taxon>
        <taxon>Malpighiales</taxon>
        <taxon>Linaceae</taxon>
        <taxon>Linum</taxon>
    </lineage>
</organism>
<feature type="coiled-coil region" evidence="1">
    <location>
        <begin position="315"/>
        <end position="866"/>
    </location>
</feature>
<feature type="compositionally biased region" description="Basic and acidic residues" evidence="2">
    <location>
        <begin position="181"/>
        <end position="196"/>
    </location>
</feature>
<dbReference type="PANTHER" id="PTHR47270">
    <property type="entry name" value="PROTEIN MLP1-LIKE"/>
    <property type="match status" value="1"/>
</dbReference>
<accession>A0AAV0IYW5</accession>
<feature type="region of interest" description="Disordered" evidence="2">
    <location>
        <begin position="172"/>
        <end position="271"/>
    </location>
</feature>
<protein>
    <recommendedName>
        <fullName evidence="3">C2 NT-type domain-containing protein</fullName>
    </recommendedName>
</protein>
<gene>
    <name evidence="4" type="ORF">LITE_LOCUS11748</name>
</gene>
<keyword evidence="1" id="KW-0175">Coiled coil</keyword>
<reference evidence="4" key="1">
    <citation type="submission" date="2022-08" db="EMBL/GenBank/DDBJ databases">
        <authorList>
            <person name="Gutierrez-Valencia J."/>
        </authorList>
    </citation>
    <scope>NUCLEOTIDE SEQUENCE</scope>
</reference>
<feature type="region of interest" description="Disordered" evidence="2">
    <location>
        <begin position="1704"/>
        <end position="1730"/>
    </location>
</feature>
<dbReference type="Proteomes" id="UP001154282">
    <property type="component" value="Unassembled WGS sequence"/>
</dbReference>
<keyword evidence="5" id="KW-1185">Reference proteome</keyword>
<name>A0AAV0IYW5_9ROSI</name>
<dbReference type="Gene3D" id="1.10.287.1490">
    <property type="match status" value="1"/>
</dbReference>
<evidence type="ECO:0000313" key="5">
    <source>
        <dbReference type="Proteomes" id="UP001154282"/>
    </source>
</evidence>
<feature type="coiled-coil region" evidence="1">
    <location>
        <begin position="1214"/>
        <end position="1403"/>
    </location>
</feature>
<feature type="coiled-coil region" evidence="1">
    <location>
        <begin position="1430"/>
        <end position="1492"/>
    </location>
</feature>
<evidence type="ECO:0000256" key="2">
    <source>
        <dbReference type="SAM" id="MobiDB-lite"/>
    </source>
</evidence>
<feature type="coiled-coil region" evidence="1">
    <location>
        <begin position="900"/>
        <end position="976"/>
    </location>
</feature>
<feature type="region of interest" description="Disordered" evidence="2">
    <location>
        <begin position="1644"/>
        <end position="1667"/>
    </location>
</feature>
<feature type="compositionally biased region" description="Polar residues" evidence="2">
    <location>
        <begin position="199"/>
        <end position="236"/>
    </location>
</feature>
<feature type="compositionally biased region" description="Basic and acidic residues" evidence="2">
    <location>
        <begin position="1654"/>
        <end position="1667"/>
    </location>
</feature>
<dbReference type="Pfam" id="PF10358">
    <property type="entry name" value="NT-C2"/>
    <property type="match status" value="1"/>
</dbReference>
<feature type="domain" description="C2 NT-type" evidence="3">
    <location>
        <begin position="8"/>
        <end position="145"/>
    </location>
</feature>
<evidence type="ECO:0000256" key="1">
    <source>
        <dbReference type="SAM" id="Coils"/>
    </source>
</evidence>
<feature type="compositionally biased region" description="Basic and acidic residues" evidence="2">
    <location>
        <begin position="1704"/>
        <end position="1719"/>
    </location>
</feature>
<feature type="coiled-coil region" evidence="1">
    <location>
        <begin position="1005"/>
        <end position="1095"/>
    </location>
</feature>
<dbReference type="EMBL" id="CAMGYJ010000004">
    <property type="protein sequence ID" value="CAI0402744.1"/>
    <property type="molecule type" value="Genomic_DNA"/>
</dbReference>
<sequence length="1782" mass="204303">MLRLHKIKSERLCLGERIDFNISHFKALQVPRGWDKLYVTVISVETGKTIARLSKAVVNNNSGSCQWNETLAESVWISPDDSSKELEDCVFKFVVAMGSARSGILGEATVNMASYMSSGSSILVSFPLKKCDYGTVLQVPSSPFSVLASYLVLTKSRIQCLTPMKHLRDANVEDENTIAEDDARNDLEDAETKSDQETDTASGKSAASYCSSDTGSTTPIQSTPEIGASSSTTNSPRSDDSGEIAIARPGPFPSNLSLERRRGTASTGNGASRIAYKIPDSRSLSRDIQQEFAIISNRLSHSENRDTQNGALRIMDSSQTLLEAAEETIEDLRRQAKMWERTARKLMLEMDFLKKEHVELSRNQANLDMEFSEACAERNGLRKEVELLQQMLMKAKQKPPPLDDSREVTLQLVKELEREIKFLKQANGNLTMQLKRSQESNIELVAVLQDLEETLEKQKVEIERMYDMETRFGELEEAVQESSETNGNLKDQILKLQESEKDLLNKVQELQLQLQEGKQKMEDGSPVHDLEEHLKLNVETENDLESLKLELEGRVRELADKLGKERAEGRRLETELAIKTVEVADLQKYKSVAEDNLSILEKEKGQLEQDLETVTRENEIATRCLNDLQNDLTMISTTVDTHVSVNKNLERKSLQLERSKQELEMCLSELIQEKEDLSTHIVEMETRLRSEASDHESQMSDLEQELKNKILCESNYITSAQELERLKLELEVKLNDLLKQLDESKTEIKCMETTLKSDEEEIRNLQICKGELEAKLSVIQEEKDQLEQKMEAIMTENDIATRHSNELQSELTMLRTSVESHVVTNQILEKKSSELEEQKHDLKQKLSETDQDNKELLMRITDLETQLRSEASDHESQIKYVEENNKKLLMQLDGDYTASLEKVERMRTELEAEVAELKTELSDRKAEIEILDACLHAKEEEVGQLQRDKRESEAKLVDLEQEKYQLQQNMDTVMGENAVAAGRLNDLENDNTMLRSSLDSHVASNNALETKNSDLEHKQQELELQLSELKREKEELSTRFSGLETQLRSEASKSEKLMEIIEEKEKELREALNRYNDLSQELESTKEDMRVKALEHTRDVGEKMAEIKGLESMLQIKEEEIGNLQMCSRESESELLALEKEKCQLEQYMDTIMRENGDAKDLIHILLSSFDSHATSKEVLERSSNLQSDKQETQGLSSCIFDLEAKIGLLKFDRESIQLELENSKAGAATLQDEVAKLRNEIEAERMNMNGQLLHVNNEWLIAQEEIEHLKDVNKKLQAKTEGLTEEQSASLKANEELQEKNMDLQNHCSHLQEKLNGTQSSLVKFSERVRVLEDKIVSLEQASASKVEDLTSELDQLHDKYEEQIEKLRMLSELHSQEVTEFENLQQQIEALTEQLSAAQEEKQIVASPELQEEADPINIYEMEGNMDTRSLMDELTAFKENQERLEADNRRMLHLLEEYKSFEEKFRTKINDLELKLTVSEYERQFLKEEAVKLKAKLLKVGPAYEEVLELRSELSATKSEKEKFKTSFHLITEECQQLEVERGSLSDQIASLQKLVSELEDQKRNKVLLEEKLKIMERDLMTKEALCERDKDLSNELGKIRNANKNLQKRIQELEDEKEDYLARARSLEEELVMMQEELLSQNQSSSMDFSDQKDQKENENGGKILEKNSEHTASIAGSFEEELSKARSLKSSLKVHSKRFTSDSSKKMKINDSPRKPLSNLESVHKERTDCADSSLERELRDIRERYLEMSLKYAEVEAQREELVMKLRTTSNGKILF</sequence>
<dbReference type="PANTHER" id="PTHR47270:SF3">
    <property type="entry name" value="HYPOTETICAL PROTEIN"/>
    <property type="match status" value="1"/>
</dbReference>
<dbReference type="InterPro" id="IPR019448">
    <property type="entry name" value="NT-C2"/>
</dbReference>
<proteinExistence type="predicted"/>